<sequence length="48" mass="5748">MVIINIIKMIYLLMIESSSLITNQYHNLRDLLRKKETNNHNKLYLTLS</sequence>
<accession>A0A455VV45</accession>
<evidence type="ECO:0000313" key="1">
    <source>
        <dbReference type="EMBL" id="BBI92649.1"/>
    </source>
</evidence>
<proteinExistence type="predicted"/>
<organism evidence="2 3">
    <name type="scientific">Serratia symbiotica</name>
    <dbReference type="NCBI Taxonomy" id="138074"/>
    <lineage>
        <taxon>Bacteria</taxon>
        <taxon>Pseudomonadati</taxon>
        <taxon>Pseudomonadota</taxon>
        <taxon>Gammaproteobacteria</taxon>
        <taxon>Enterobacterales</taxon>
        <taxon>Yersiniaceae</taxon>
        <taxon>Serratia</taxon>
    </lineage>
</organism>
<reference evidence="2 3" key="1">
    <citation type="submission" date="2019-03" db="EMBL/GenBank/DDBJ databases">
        <title>The genome sequence of Candidatus Serratia symbiotica strain IS.</title>
        <authorList>
            <person name="Nikoh N."/>
            <person name="Koga R."/>
            <person name="Oshima K."/>
            <person name="Hattori M."/>
            <person name="Fukatsu T."/>
        </authorList>
    </citation>
    <scope>NUCLEOTIDE SEQUENCE [LARGE SCALE GENOMIC DNA]</scope>
    <source>
        <strain evidence="2 3">IS</strain>
    </source>
</reference>
<protein>
    <submittedName>
        <fullName evidence="2">Uncharacterized protein</fullName>
    </submittedName>
</protein>
<dbReference type="EMBL" id="AP019531">
    <property type="protein sequence ID" value="BBI92971.1"/>
    <property type="molecule type" value="Genomic_DNA"/>
</dbReference>
<name>A0A455VV45_9GAMM</name>
<dbReference type="EMBL" id="AP019531">
    <property type="protein sequence ID" value="BBI92649.1"/>
    <property type="molecule type" value="Genomic_DNA"/>
</dbReference>
<dbReference type="Proteomes" id="UP000324392">
    <property type="component" value="Chromosome"/>
</dbReference>
<dbReference type="AlphaFoldDB" id="A0A455VV45"/>
<evidence type="ECO:0000313" key="2">
    <source>
        <dbReference type="EMBL" id="BBI92971.1"/>
    </source>
</evidence>
<evidence type="ECO:0000313" key="3">
    <source>
        <dbReference type="Proteomes" id="UP000324392"/>
    </source>
</evidence>
<gene>
    <name evidence="1" type="ORF">SSYIS1_24690</name>
    <name evidence="2" type="ORF">SSYIS1_29510</name>
</gene>